<dbReference type="RefSeq" id="WP_386734754.1">
    <property type="nucleotide sequence ID" value="NZ_JBHRXI010000006.1"/>
</dbReference>
<reference evidence="3" key="1">
    <citation type="journal article" date="2019" name="Int. J. Syst. Evol. Microbiol.">
        <title>The Global Catalogue of Microorganisms (GCM) 10K type strain sequencing project: providing services to taxonomists for standard genome sequencing and annotation.</title>
        <authorList>
            <consortium name="The Broad Institute Genomics Platform"/>
            <consortium name="The Broad Institute Genome Sequencing Center for Infectious Disease"/>
            <person name="Wu L."/>
            <person name="Ma J."/>
        </authorList>
    </citation>
    <scope>NUCLEOTIDE SEQUENCE [LARGE SCALE GENOMIC DNA]</scope>
    <source>
        <strain evidence="3">KCTC 42911</strain>
    </source>
</reference>
<comment type="caution">
    <text evidence="2">The sequence shown here is derived from an EMBL/GenBank/DDBJ whole genome shotgun (WGS) entry which is preliminary data.</text>
</comment>
<feature type="region of interest" description="Disordered" evidence="1">
    <location>
        <begin position="1"/>
        <end position="29"/>
    </location>
</feature>
<accession>A0ABV7THM0</accession>
<gene>
    <name evidence="2" type="ORF">ACFORG_07325</name>
</gene>
<dbReference type="EMBL" id="JBHRXI010000006">
    <property type="protein sequence ID" value="MFC3613568.1"/>
    <property type="molecule type" value="Genomic_DNA"/>
</dbReference>
<name>A0ABV7THM0_9RHOB</name>
<evidence type="ECO:0000313" key="2">
    <source>
        <dbReference type="EMBL" id="MFC3613568.1"/>
    </source>
</evidence>
<keyword evidence="3" id="KW-1185">Reference proteome</keyword>
<protein>
    <recommendedName>
        <fullName evidence="4">Transposase</fullName>
    </recommendedName>
</protein>
<evidence type="ECO:0000256" key="1">
    <source>
        <dbReference type="SAM" id="MobiDB-lite"/>
    </source>
</evidence>
<evidence type="ECO:0000313" key="3">
    <source>
        <dbReference type="Proteomes" id="UP001595629"/>
    </source>
</evidence>
<feature type="compositionally biased region" description="Basic and acidic residues" evidence="1">
    <location>
        <begin position="10"/>
        <end position="29"/>
    </location>
</feature>
<evidence type="ECO:0008006" key="4">
    <source>
        <dbReference type="Google" id="ProtNLM"/>
    </source>
</evidence>
<sequence length="62" mass="7036">MRLAEEYDAAQERGEVAKRGWESGVDKDNITTSADLGIRRDEIHEARKFRDAEASHLGRAFC</sequence>
<proteinExistence type="predicted"/>
<organism evidence="2 3">
    <name type="scientific">Lutimaribacter marinistellae</name>
    <dbReference type="NCBI Taxonomy" id="1820329"/>
    <lineage>
        <taxon>Bacteria</taxon>
        <taxon>Pseudomonadati</taxon>
        <taxon>Pseudomonadota</taxon>
        <taxon>Alphaproteobacteria</taxon>
        <taxon>Rhodobacterales</taxon>
        <taxon>Roseobacteraceae</taxon>
        <taxon>Lutimaribacter</taxon>
    </lineage>
</organism>
<dbReference type="Proteomes" id="UP001595629">
    <property type="component" value="Unassembled WGS sequence"/>
</dbReference>